<dbReference type="Proteomes" id="UP001229421">
    <property type="component" value="Unassembled WGS sequence"/>
</dbReference>
<dbReference type="PANTHER" id="PTHR36746">
    <property type="entry name" value="BNAC04G51760D PROTEIN"/>
    <property type="match status" value="1"/>
</dbReference>
<comment type="caution">
    <text evidence="1">The sequence shown here is derived from an EMBL/GenBank/DDBJ whole genome shotgun (WGS) entry which is preliminary data.</text>
</comment>
<dbReference type="PANTHER" id="PTHR36746:SF3">
    <property type="entry name" value="DUF4005 DOMAIN-CONTAINING PROTEIN"/>
    <property type="match status" value="1"/>
</dbReference>
<dbReference type="AlphaFoldDB" id="A0AAD8KSI3"/>
<keyword evidence="2" id="KW-1185">Reference proteome</keyword>
<sequence length="156" mass="17675">MAKNQTGRNTTACEKIRKATFGMFRRVDSSISSKTHVPYSQPLALHPLQQHTSNEIPIEFVPSLDAKYAKNIQFSSTDVVTNEIFVGGKELVDQKTFGEAKFDSFIGREKMKMSAPSDVGVVKTFKRYDTFDEKVSSFIDQTKLKFHATYGDENEY</sequence>
<accession>A0AAD8KSI3</accession>
<evidence type="ECO:0000313" key="1">
    <source>
        <dbReference type="EMBL" id="KAK1428248.1"/>
    </source>
</evidence>
<organism evidence="1 2">
    <name type="scientific">Tagetes erecta</name>
    <name type="common">African marigold</name>
    <dbReference type="NCBI Taxonomy" id="13708"/>
    <lineage>
        <taxon>Eukaryota</taxon>
        <taxon>Viridiplantae</taxon>
        <taxon>Streptophyta</taxon>
        <taxon>Embryophyta</taxon>
        <taxon>Tracheophyta</taxon>
        <taxon>Spermatophyta</taxon>
        <taxon>Magnoliopsida</taxon>
        <taxon>eudicotyledons</taxon>
        <taxon>Gunneridae</taxon>
        <taxon>Pentapetalae</taxon>
        <taxon>asterids</taxon>
        <taxon>campanulids</taxon>
        <taxon>Asterales</taxon>
        <taxon>Asteraceae</taxon>
        <taxon>Asteroideae</taxon>
        <taxon>Heliantheae alliance</taxon>
        <taxon>Tageteae</taxon>
        <taxon>Tagetes</taxon>
    </lineage>
</organism>
<evidence type="ECO:0000313" key="2">
    <source>
        <dbReference type="Proteomes" id="UP001229421"/>
    </source>
</evidence>
<gene>
    <name evidence="1" type="ORF">QVD17_17078</name>
</gene>
<proteinExistence type="predicted"/>
<dbReference type="EMBL" id="JAUHHV010000004">
    <property type="protein sequence ID" value="KAK1428248.1"/>
    <property type="molecule type" value="Genomic_DNA"/>
</dbReference>
<name>A0AAD8KSI3_TARER</name>
<reference evidence="1" key="1">
    <citation type="journal article" date="2023" name="bioRxiv">
        <title>Improved chromosome-level genome assembly for marigold (Tagetes erecta).</title>
        <authorList>
            <person name="Jiang F."/>
            <person name="Yuan L."/>
            <person name="Wang S."/>
            <person name="Wang H."/>
            <person name="Xu D."/>
            <person name="Wang A."/>
            <person name="Fan W."/>
        </authorList>
    </citation>
    <scope>NUCLEOTIDE SEQUENCE</scope>
    <source>
        <strain evidence="1">WSJ</strain>
        <tissue evidence="1">Leaf</tissue>
    </source>
</reference>
<protein>
    <submittedName>
        <fullName evidence="1">Uncharacterized protein</fullName>
    </submittedName>
</protein>